<evidence type="ECO:0000313" key="2">
    <source>
        <dbReference type="Proteomes" id="UP000001441"/>
    </source>
</evidence>
<dbReference type="HOGENOM" id="CLU_1438312_0_0_6"/>
<name>D3RTX4_ALLVD</name>
<dbReference type="RefSeq" id="WP_012970907.1">
    <property type="nucleotide sequence ID" value="NC_013851.1"/>
</dbReference>
<dbReference type="KEGG" id="alv:Alvin_1701"/>
<proteinExistence type="predicted"/>
<keyword evidence="2" id="KW-1185">Reference proteome</keyword>
<dbReference type="Proteomes" id="UP000001441">
    <property type="component" value="Chromosome"/>
</dbReference>
<sequence length="188" mass="20033">MKPETFTAGEQPSTSYETLLKPYGTPAEVLALVRMGGMLSFNGDRLTNFAWSIAELAELGGAFNDAMQSADCPAHINSGTLGALLVSIQASSHAIQRILDEALEIGDLAGIRRGKAMRARPKEGAVPAAPAADLASRLASAAAQAVRKTNVQTGTIPGRTRSGEFRVRFDDGRAAVYRIHLELVREVR</sequence>
<reference evidence="1 2" key="1">
    <citation type="journal article" date="2011" name="Stand. Genomic Sci.">
        <title>Complete genome sequence of Allochromatium vinosum DSM 180(T).</title>
        <authorList>
            <person name="Weissgerber T."/>
            <person name="Zigann R."/>
            <person name="Bruce D."/>
            <person name="Chang Y.J."/>
            <person name="Detter J.C."/>
            <person name="Han C."/>
            <person name="Hauser L."/>
            <person name="Jeffries C.D."/>
            <person name="Land M."/>
            <person name="Munk A.C."/>
            <person name="Tapia R."/>
            <person name="Dahl C."/>
        </authorList>
    </citation>
    <scope>NUCLEOTIDE SEQUENCE [LARGE SCALE GENOMIC DNA]</scope>
    <source>
        <strain evidence="2">ATCC 17899 / DSM 180 / NBRC 103801 / NCIMB 10441 / D</strain>
    </source>
</reference>
<evidence type="ECO:0000313" key="1">
    <source>
        <dbReference type="EMBL" id="ADC62633.1"/>
    </source>
</evidence>
<organism evidence="1 2">
    <name type="scientific">Allochromatium vinosum (strain ATCC 17899 / DSM 180 / NBRC 103801 / NCIMB 10441 / D)</name>
    <name type="common">Chromatium vinosum</name>
    <dbReference type="NCBI Taxonomy" id="572477"/>
    <lineage>
        <taxon>Bacteria</taxon>
        <taxon>Pseudomonadati</taxon>
        <taxon>Pseudomonadota</taxon>
        <taxon>Gammaproteobacteria</taxon>
        <taxon>Chromatiales</taxon>
        <taxon>Chromatiaceae</taxon>
        <taxon>Allochromatium</taxon>
    </lineage>
</organism>
<dbReference type="EMBL" id="CP001896">
    <property type="protein sequence ID" value="ADC62633.1"/>
    <property type="molecule type" value="Genomic_DNA"/>
</dbReference>
<gene>
    <name evidence="1" type="ordered locus">Alvin_1701</name>
</gene>
<dbReference type="AlphaFoldDB" id="D3RTX4"/>
<accession>D3RTX4</accession>
<dbReference type="eggNOG" id="ENOG50343KZ">
    <property type="taxonomic scope" value="Bacteria"/>
</dbReference>
<protein>
    <submittedName>
        <fullName evidence="1">Uncharacterized protein</fullName>
    </submittedName>
</protein>